<feature type="compositionally biased region" description="Low complexity" evidence="1">
    <location>
        <begin position="248"/>
        <end position="270"/>
    </location>
</feature>
<feature type="compositionally biased region" description="Polar residues" evidence="1">
    <location>
        <begin position="101"/>
        <end position="113"/>
    </location>
</feature>
<dbReference type="EMBL" id="JAAPAO010000296">
    <property type="protein sequence ID" value="KAF4664124.1"/>
    <property type="molecule type" value="Genomic_DNA"/>
</dbReference>
<comment type="caution">
    <text evidence="2">The sequence shown here is derived from an EMBL/GenBank/DDBJ whole genome shotgun (WGS) entry which is preliminary data.</text>
</comment>
<evidence type="ECO:0000313" key="2">
    <source>
        <dbReference type="EMBL" id="KAF4664124.1"/>
    </source>
</evidence>
<evidence type="ECO:0000313" key="3">
    <source>
        <dbReference type="Proteomes" id="UP000591131"/>
    </source>
</evidence>
<feature type="compositionally biased region" description="Acidic residues" evidence="1">
    <location>
        <begin position="296"/>
        <end position="308"/>
    </location>
</feature>
<feature type="compositionally biased region" description="Basic and acidic residues" evidence="1">
    <location>
        <begin position="27"/>
        <end position="38"/>
    </location>
</feature>
<dbReference type="AlphaFoldDB" id="A0A7J6LY40"/>
<feature type="region of interest" description="Disordered" evidence="1">
    <location>
        <begin position="486"/>
        <end position="536"/>
    </location>
</feature>
<dbReference type="Proteomes" id="UP000591131">
    <property type="component" value="Unassembled WGS sequence"/>
</dbReference>
<gene>
    <name evidence="2" type="ORF">FOL47_005289</name>
</gene>
<protein>
    <submittedName>
        <fullName evidence="2">Uncharacterized protein</fullName>
    </submittedName>
</protein>
<feature type="region of interest" description="Disordered" evidence="1">
    <location>
        <begin position="416"/>
        <end position="469"/>
    </location>
</feature>
<feature type="compositionally biased region" description="Polar residues" evidence="1">
    <location>
        <begin position="271"/>
        <end position="280"/>
    </location>
</feature>
<sequence length="716" mass="77351">MFSSSSGMASSSSSSVFESMLASMQESMKELTEMKDTLHQQGHHHTGSSTARRISEEYDEVVALSQVEEDAETPLGHIPLDRSATEPSSTLGYVSITVQKPSPAESLTPQAASANPGEEAWSSARMEEEEDSEFTATFNMLQYELESLKETMKVVHNQPEGHRDSESSATAIRMASASSGSATAPADGDTAPRPIGGHAPATPVRLPPLELGQASSASSSSSSSSSAAVVAPDRPVVDPLGDAMVRGTSFTSTADSSPPSTAASTSLANSGLRQRLTSLDSVPEPPEEILERREAEYEEEEYEDDFEEIGSNATASRPSSPAFKPARPVVEAVTLAEVPEEVIERDLLDLTPQTTKSEPATDRSATNRHVESAKRALASPIPTVPAASSPHLVGGGGGGPVRVVEWATVADSYVTPRPSSIPADYHTKHADEGSAATSTRRDFSPKLSSPRPPVENLSGGTVASKEQDRNTAAYESMAIEHAISHGNAEKENTPKQTSRPQVATHCSDLEQQQPRQKPRSTVRQQPKDHTHEVAAPEYPEMKGIEVLASAGRSVLSPTLLNYPCPLCHSAGPVAVPAGHILDPNGRDLWEECLPHLFCGSRERSPLDGMLHKHFNLSPILSTSGHVAAELSRACSYWREGLEAADEDEWTVAVDAYRLALEALPSRWGFEYISHWNATLLYHASGKRQARDRQLREWRRVCRQSLPRNRGCRLCRR</sequence>
<feature type="compositionally biased region" description="Polar residues" evidence="1">
    <location>
        <begin position="509"/>
        <end position="524"/>
    </location>
</feature>
<name>A0A7J6LY40_PERCH</name>
<feature type="compositionally biased region" description="Low complexity" evidence="1">
    <location>
        <begin position="1"/>
        <end position="24"/>
    </location>
</feature>
<keyword evidence="3" id="KW-1185">Reference proteome</keyword>
<reference evidence="2 3" key="1">
    <citation type="submission" date="2020-04" db="EMBL/GenBank/DDBJ databases">
        <title>Perkinsus chesapeaki whole genome sequence.</title>
        <authorList>
            <person name="Bogema D.R."/>
        </authorList>
    </citation>
    <scope>NUCLEOTIDE SEQUENCE [LARGE SCALE GENOMIC DNA]</scope>
    <source>
        <strain evidence="2">ATCC PRA-425</strain>
    </source>
</reference>
<feature type="compositionally biased region" description="Basic and acidic residues" evidence="1">
    <location>
        <begin position="525"/>
        <end position="536"/>
    </location>
</feature>
<feature type="compositionally biased region" description="Basic and acidic residues" evidence="1">
    <location>
        <begin position="156"/>
        <end position="166"/>
    </location>
</feature>
<feature type="region of interest" description="Disordered" evidence="1">
    <location>
        <begin position="1"/>
        <end position="54"/>
    </location>
</feature>
<feature type="region of interest" description="Disordered" evidence="1">
    <location>
        <begin position="156"/>
        <end position="325"/>
    </location>
</feature>
<feature type="region of interest" description="Disordered" evidence="1">
    <location>
        <begin position="101"/>
        <end position="133"/>
    </location>
</feature>
<proteinExistence type="predicted"/>
<evidence type="ECO:0000256" key="1">
    <source>
        <dbReference type="SAM" id="MobiDB-lite"/>
    </source>
</evidence>
<accession>A0A7J6LY40</accession>
<feature type="compositionally biased region" description="Low complexity" evidence="1">
    <location>
        <begin position="175"/>
        <end position="186"/>
    </location>
</feature>
<feature type="compositionally biased region" description="Low complexity" evidence="1">
    <location>
        <begin position="214"/>
        <end position="228"/>
    </location>
</feature>
<dbReference type="OrthoDB" id="436930at2759"/>
<organism evidence="2 3">
    <name type="scientific">Perkinsus chesapeaki</name>
    <name type="common">Clam parasite</name>
    <name type="synonym">Perkinsus andrewsi</name>
    <dbReference type="NCBI Taxonomy" id="330153"/>
    <lineage>
        <taxon>Eukaryota</taxon>
        <taxon>Sar</taxon>
        <taxon>Alveolata</taxon>
        <taxon>Perkinsozoa</taxon>
        <taxon>Perkinsea</taxon>
        <taxon>Perkinsida</taxon>
        <taxon>Perkinsidae</taxon>
        <taxon>Perkinsus</taxon>
    </lineage>
</organism>